<keyword evidence="3" id="KW-1185">Reference proteome</keyword>
<dbReference type="InterPro" id="IPR052929">
    <property type="entry name" value="RNase_H-like_EbsB-rel"/>
</dbReference>
<accession>A0AAD9XI04</accession>
<organism evidence="2 3">
    <name type="scientific">Dipteronia dyeriana</name>
    <dbReference type="NCBI Taxonomy" id="168575"/>
    <lineage>
        <taxon>Eukaryota</taxon>
        <taxon>Viridiplantae</taxon>
        <taxon>Streptophyta</taxon>
        <taxon>Embryophyta</taxon>
        <taxon>Tracheophyta</taxon>
        <taxon>Spermatophyta</taxon>
        <taxon>Magnoliopsida</taxon>
        <taxon>eudicotyledons</taxon>
        <taxon>Gunneridae</taxon>
        <taxon>Pentapetalae</taxon>
        <taxon>rosids</taxon>
        <taxon>malvids</taxon>
        <taxon>Sapindales</taxon>
        <taxon>Sapindaceae</taxon>
        <taxon>Hippocastanoideae</taxon>
        <taxon>Acereae</taxon>
        <taxon>Dipteronia</taxon>
    </lineage>
</organism>
<dbReference type="Gene3D" id="3.30.420.10">
    <property type="entry name" value="Ribonuclease H-like superfamily/Ribonuclease H"/>
    <property type="match status" value="1"/>
</dbReference>
<dbReference type="EMBL" id="JANJYI010000002">
    <property type="protein sequence ID" value="KAK2659363.1"/>
    <property type="molecule type" value="Genomic_DNA"/>
</dbReference>
<feature type="domain" description="RNase H type-1" evidence="1">
    <location>
        <begin position="108"/>
        <end position="200"/>
    </location>
</feature>
<evidence type="ECO:0000313" key="2">
    <source>
        <dbReference type="EMBL" id="KAK2659363.1"/>
    </source>
</evidence>
<dbReference type="AlphaFoldDB" id="A0AAD9XI04"/>
<dbReference type="Proteomes" id="UP001280121">
    <property type="component" value="Unassembled WGS sequence"/>
</dbReference>
<protein>
    <recommendedName>
        <fullName evidence="1">RNase H type-1 domain-containing protein</fullName>
    </recommendedName>
</protein>
<proteinExistence type="predicted"/>
<dbReference type="InterPro" id="IPR002156">
    <property type="entry name" value="RNaseH_domain"/>
</dbReference>
<evidence type="ECO:0000313" key="3">
    <source>
        <dbReference type="Proteomes" id="UP001280121"/>
    </source>
</evidence>
<sequence length="214" mass="24713">MKMATVCPIYFRKDETSMHALWHCSSLRNVRAVLSSVGQEKFWDGVSFLDFVLSCKEKMEFMEFELFCVMWWHIWQRRNQMLHSFVLLPDSEIYDRTVGFLAEFRSATKRFESFFSPEIIEAMAILRGLRLALENGLVPMILESDALDLVNKIRSQTVPSSEVGVIIHDILILLGNLDLSSIRFVSRLANKVAHCLAKLALKFLGEFVCWKTVL</sequence>
<dbReference type="GO" id="GO:0003676">
    <property type="term" value="F:nucleic acid binding"/>
    <property type="evidence" value="ECO:0007669"/>
    <property type="project" value="InterPro"/>
</dbReference>
<gene>
    <name evidence="2" type="ORF">Ddye_005896</name>
</gene>
<dbReference type="Pfam" id="PF13456">
    <property type="entry name" value="RVT_3"/>
    <property type="match status" value="1"/>
</dbReference>
<dbReference type="SUPFAM" id="SSF53098">
    <property type="entry name" value="Ribonuclease H-like"/>
    <property type="match status" value="1"/>
</dbReference>
<dbReference type="PANTHER" id="PTHR47074:SF79">
    <property type="entry name" value="PUTATIVE-RELATED"/>
    <property type="match status" value="1"/>
</dbReference>
<dbReference type="InterPro" id="IPR036397">
    <property type="entry name" value="RNaseH_sf"/>
</dbReference>
<dbReference type="InterPro" id="IPR012337">
    <property type="entry name" value="RNaseH-like_sf"/>
</dbReference>
<reference evidence="2" key="1">
    <citation type="journal article" date="2023" name="Plant J.">
        <title>Genome sequences and population genomics provide insights into the demographic history, inbreeding, and mutation load of two 'living fossil' tree species of Dipteronia.</title>
        <authorList>
            <person name="Feng Y."/>
            <person name="Comes H.P."/>
            <person name="Chen J."/>
            <person name="Zhu S."/>
            <person name="Lu R."/>
            <person name="Zhang X."/>
            <person name="Li P."/>
            <person name="Qiu J."/>
            <person name="Olsen K.M."/>
            <person name="Qiu Y."/>
        </authorList>
    </citation>
    <scope>NUCLEOTIDE SEQUENCE</scope>
    <source>
        <strain evidence="2">KIB01</strain>
    </source>
</reference>
<comment type="caution">
    <text evidence="2">The sequence shown here is derived from an EMBL/GenBank/DDBJ whole genome shotgun (WGS) entry which is preliminary data.</text>
</comment>
<dbReference type="PANTHER" id="PTHR47074">
    <property type="entry name" value="BNAC02G40300D PROTEIN"/>
    <property type="match status" value="1"/>
</dbReference>
<evidence type="ECO:0000259" key="1">
    <source>
        <dbReference type="Pfam" id="PF13456"/>
    </source>
</evidence>
<dbReference type="GO" id="GO:0004523">
    <property type="term" value="F:RNA-DNA hybrid ribonuclease activity"/>
    <property type="evidence" value="ECO:0007669"/>
    <property type="project" value="InterPro"/>
</dbReference>
<name>A0AAD9XI04_9ROSI</name>
<dbReference type="CDD" id="cd06222">
    <property type="entry name" value="RNase_H_like"/>
    <property type="match status" value="1"/>
</dbReference>
<dbReference type="InterPro" id="IPR044730">
    <property type="entry name" value="RNase_H-like_dom_plant"/>
</dbReference>